<evidence type="ECO:0000256" key="1">
    <source>
        <dbReference type="ARBA" id="ARBA00022603"/>
    </source>
</evidence>
<dbReference type="PANTHER" id="PTHR43167">
    <property type="entry name" value="PUTATIVE (AFU_ORTHOLOGUE AFUA_6G01830)-RELATED"/>
    <property type="match status" value="1"/>
</dbReference>
<dbReference type="SUPFAM" id="SSF53335">
    <property type="entry name" value="S-adenosyl-L-methionine-dependent methyltransferases"/>
    <property type="match status" value="1"/>
</dbReference>
<evidence type="ECO:0000313" key="4">
    <source>
        <dbReference type="EMBL" id="OAT70892.1"/>
    </source>
</evidence>
<dbReference type="PROSITE" id="PS51682">
    <property type="entry name" value="SAM_OMT_I"/>
    <property type="match status" value="1"/>
</dbReference>
<organism evidence="4 5">
    <name type="scientific">Mycobacteroides immunogenum</name>
    <dbReference type="NCBI Taxonomy" id="83262"/>
    <lineage>
        <taxon>Bacteria</taxon>
        <taxon>Bacillati</taxon>
        <taxon>Actinomycetota</taxon>
        <taxon>Actinomycetes</taxon>
        <taxon>Mycobacteriales</taxon>
        <taxon>Mycobacteriaceae</taxon>
        <taxon>Mycobacteroides</taxon>
    </lineage>
</organism>
<reference evidence="4 5" key="1">
    <citation type="submission" date="2016-01" db="EMBL/GenBank/DDBJ databases">
        <title>Mycobacterium immunogenum strain CD11_6 genome sequencing and assembly.</title>
        <authorList>
            <person name="Kaur G."/>
            <person name="Nair G.R."/>
            <person name="Mayilraj S."/>
        </authorList>
    </citation>
    <scope>NUCLEOTIDE SEQUENCE [LARGE SCALE GENOMIC DNA]</scope>
    <source>
        <strain evidence="4 5">CD11-6</strain>
    </source>
</reference>
<keyword evidence="3" id="KW-0949">S-adenosyl-L-methionine</keyword>
<accession>A0A179VIA4</accession>
<keyword evidence="2 4" id="KW-0808">Transferase</keyword>
<gene>
    <name evidence="4" type="ORF">AWB85_06335</name>
</gene>
<evidence type="ECO:0000256" key="3">
    <source>
        <dbReference type="ARBA" id="ARBA00022691"/>
    </source>
</evidence>
<dbReference type="PANTHER" id="PTHR43167:SF1">
    <property type="entry name" value="PUTATIVE (AFU_ORTHOLOGUE AFUA_6G01830)-RELATED"/>
    <property type="match status" value="1"/>
</dbReference>
<dbReference type="Pfam" id="PF13578">
    <property type="entry name" value="Methyltransf_24"/>
    <property type="match status" value="1"/>
</dbReference>
<proteinExistence type="predicted"/>
<dbReference type="RefSeq" id="WP_064628037.1">
    <property type="nucleotide sequence ID" value="NZ_LQYE01000001.1"/>
</dbReference>
<sequence length="213" mass="23158">MTTTLHEPHFATIVNRLFENASHDAPPADRDTFHQKSVEERVELFQNTYVPVAPDAGRLLYSLVRAIKPKTIVEYGLSYGISTLHSAAAVRDNGFGRIITTELNTAKIAASRATFADAGVSDLITILEGDARETLKTVDGPIDFLLLDGWPDLDLPILKILEDKLAPGALVVADNVGFASSKPYLEYIRTPENGYVSVASPIGECLEISCRCA</sequence>
<dbReference type="InterPro" id="IPR029063">
    <property type="entry name" value="SAM-dependent_MTases_sf"/>
</dbReference>
<dbReference type="AlphaFoldDB" id="A0A179VIA4"/>
<evidence type="ECO:0000313" key="5">
    <source>
        <dbReference type="Proteomes" id="UP000186919"/>
    </source>
</evidence>
<dbReference type="GO" id="GO:0032259">
    <property type="term" value="P:methylation"/>
    <property type="evidence" value="ECO:0007669"/>
    <property type="project" value="UniProtKB-KW"/>
</dbReference>
<protein>
    <submittedName>
        <fullName evidence="4">Methyltransferase</fullName>
    </submittedName>
</protein>
<keyword evidence="1 4" id="KW-0489">Methyltransferase</keyword>
<comment type="caution">
    <text evidence="4">The sequence shown here is derived from an EMBL/GenBank/DDBJ whole genome shotgun (WGS) entry which is preliminary data.</text>
</comment>
<dbReference type="GO" id="GO:0008171">
    <property type="term" value="F:O-methyltransferase activity"/>
    <property type="evidence" value="ECO:0007669"/>
    <property type="project" value="InterPro"/>
</dbReference>
<dbReference type="EMBL" id="LQYE01000001">
    <property type="protein sequence ID" value="OAT70892.1"/>
    <property type="molecule type" value="Genomic_DNA"/>
</dbReference>
<name>A0A179VIA4_9MYCO</name>
<dbReference type="Proteomes" id="UP000186919">
    <property type="component" value="Unassembled WGS sequence"/>
</dbReference>
<evidence type="ECO:0000256" key="2">
    <source>
        <dbReference type="ARBA" id="ARBA00022679"/>
    </source>
</evidence>
<dbReference type="InterPro" id="IPR002935">
    <property type="entry name" value="SAM_O-MeTrfase"/>
</dbReference>
<dbReference type="Gene3D" id="3.40.50.150">
    <property type="entry name" value="Vaccinia Virus protein VP39"/>
    <property type="match status" value="1"/>
</dbReference>